<keyword evidence="4" id="KW-1185">Reference proteome</keyword>
<organism evidence="3 4">
    <name type="scientific">Lacticaseibacillus sharpeae JCM 1186 = DSM 20505</name>
    <dbReference type="NCBI Taxonomy" id="1291052"/>
    <lineage>
        <taxon>Bacteria</taxon>
        <taxon>Bacillati</taxon>
        <taxon>Bacillota</taxon>
        <taxon>Bacilli</taxon>
        <taxon>Lactobacillales</taxon>
        <taxon>Lactobacillaceae</taxon>
        <taxon>Lacticaseibacillus</taxon>
    </lineage>
</organism>
<dbReference type="PANTHER" id="PTHR37810:SF5">
    <property type="entry name" value="IMMUNITY PROTEIN SDPI"/>
    <property type="match status" value="1"/>
</dbReference>
<feature type="transmembrane region" description="Helical" evidence="1">
    <location>
        <begin position="159"/>
        <end position="176"/>
    </location>
</feature>
<proteinExistence type="predicted"/>
<gene>
    <name evidence="3" type="ORF">FC18_GL001710</name>
</gene>
<sequence>MKYLFWSLVVIVMPLFYGLANYDRLPAKMAIHWGLHNKPNGFVDKPIAVFGLIILMVALQIIMMAVTWLNSLQKGAAKKFEKVTLGVIPVLTFVLYIATIMVNLGTNVNIWAVAMTLVGLIFIVLGNYMPKIPADYNRGPGKKKWRDHPEAWKKMSRELGFVMVGGGILCIISILLAEWVSIVALILTVAGISYVGFRGQRYINEAE</sequence>
<evidence type="ECO:0000259" key="2">
    <source>
        <dbReference type="Pfam" id="PF07853"/>
    </source>
</evidence>
<evidence type="ECO:0000313" key="4">
    <source>
        <dbReference type="Proteomes" id="UP000051679"/>
    </source>
</evidence>
<protein>
    <recommendedName>
        <fullName evidence="2">DUF1648 domain-containing protein</fullName>
    </recommendedName>
</protein>
<dbReference type="Pfam" id="PF07853">
    <property type="entry name" value="DUF1648"/>
    <property type="match status" value="1"/>
</dbReference>
<keyword evidence="1" id="KW-1133">Transmembrane helix</keyword>
<dbReference type="PIRSF" id="PIRSF038959">
    <property type="entry name" value="SdpI"/>
    <property type="match status" value="1"/>
</dbReference>
<reference evidence="3 4" key="1">
    <citation type="journal article" date="2015" name="Genome Announc.">
        <title>Expanding the biotechnology potential of lactobacilli through comparative genomics of 213 strains and associated genera.</title>
        <authorList>
            <person name="Sun Z."/>
            <person name="Harris H.M."/>
            <person name="McCann A."/>
            <person name="Guo C."/>
            <person name="Argimon S."/>
            <person name="Zhang W."/>
            <person name="Yang X."/>
            <person name="Jeffery I.B."/>
            <person name="Cooney J.C."/>
            <person name="Kagawa T.F."/>
            <person name="Liu W."/>
            <person name="Song Y."/>
            <person name="Salvetti E."/>
            <person name="Wrobel A."/>
            <person name="Rasinkangas P."/>
            <person name="Parkhill J."/>
            <person name="Rea M.C."/>
            <person name="O'Sullivan O."/>
            <person name="Ritari J."/>
            <person name="Douillard F.P."/>
            <person name="Paul Ross R."/>
            <person name="Yang R."/>
            <person name="Briner A.E."/>
            <person name="Felis G.E."/>
            <person name="de Vos W.M."/>
            <person name="Barrangou R."/>
            <person name="Klaenhammer T.R."/>
            <person name="Caufield P.W."/>
            <person name="Cui Y."/>
            <person name="Zhang H."/>
            <person name="O'Toole P.W."/>
        </authorList>
    </citation>
    <scope>NUCLEOTIDE SEQUENCE [LARGE SCALE GENOMIC DNA]</scope>
    <source>
        <strain evidence="3 4">DSM 20505</strain>
    </source>
</reference>
<dbReference type="Proteomes" id="UP000051679">
    <property type="component" value="Unassembled WGS sequence"/>
</dbReference>
<dbReference type="PATRIC" id="fig|1291052.5.peg.1749"/>
<feature type="transmembrane region" description="Helical" evidence="1">
    <location>
        <begin position="47"/>
        <end position="71"/>
    </location>
</feature>
<dbReference type="InterPro" id="IPR026272">
    <property type="entry name" value="SdpI"/>
</dbReference>
<dbReference type="PANTHER" id="PTHR37810">
    <property type="entry name" value="IMMUNITY PROTEIN SDPI"/>
    <property type="match status" value="1"/>
</dbReference>
<dbReference type="EMBL" id="AYYO01000037">
    <property type="protein sequence ID" value="KRM55003.1"/>
    <property type="molecule type" value="Genomic_DNA"/>
</dbReference>
<comment type="caution">
    <text evidence="3">The sequence shown here is derived from an EMBL/GenBank/DDBJ whole genome shotgun (WGS) entry which is preliminary data.</text>
</comment>
<feature type="transmembrane region" description="Helical" evidence="1">
    <location>
        <begin position="182"/>
        <end position="197"/>
    </location>
</feature>
<name>A0A0R1ZSL0_9LACO</name>
<feature type="transmembrane region" description="Helical" evidence="1">
    <location>
        <begin position="108"/>
        <end position="128"/>
    </location>
</feature>
<dbReference type="GO" id="GO:0009636">
    <property type="term" value="P:response to toxic substance"/>
    <property type="evidence" value="ECO:0007669"/>
    <property type="project" value="TreeGrafter"/>
</dbReference>
<accession>A0A0R1ZSL0</accession>
<dbReference type="STRING" id="1291052.FC18_GL001710"/>
<keyword evidence="1" id="KW-0472">Membrane</keyword>
<keyword evidence="1" id="KW-0812">Transmembrane</keyword>
<feature type="domain" description="DUF1648" evidence="2">
    <location>
        <begin position="10"/>
        <end position="57"/>
    </location>
</feature>
<evidence type="ECO:0000313" key="3">
    <source>
        <dbReference type="EMBL" id="KRM55003.1"/>
    </source>
</evidence>
<dbReference type="AlphaFoldDB" id="A0A0R1ZSL0"/>
<feature type="transmembrane region" description="Helical" evidence="1">
    <location>
        <begin position="83"/>
        <end position="102"/>
    </location>
</feature>
<evidence type="ECO:0000256" key="1">
    <source>
        <dbReference type="SAM" id="Phobius"/>
    </source>
</evidence>
<dbReference type="InterPro" id="IPR012867">
    <property type="entry name" value="DUF1648"/>
</dbReference>